<feature type="non-terminal residue" evidence="2">
    <location>
        <position position="1"/>
    </location>
</feature>
<dbReference type="AlphaFoldDB" id="A0AAD8ERQ1"/>
<feature type="non-terminal residue" evidence="2">
    <location>
        <position position="108"/>
    </location>
</feature>
<organism evidence="2 3">
    <name type="scientific">Diploptera punctata</name>
    <name type="common">Pacific beetle cockroach</name>
    <dbReference type="NCBI Taxonomy" id="6984"/>
    <lineage>
        <taxon>Eukaryota</taxon>
        <taxon>Metazoa</taxon>
        <taxon>Ecdysozoa</taxon>
        <taxon>Arthropoda</taxon>
        <taxon>Hexapoda</taxon>
        <taxon>Insecta</taxon>
        <taxon>Pterygota</taxon>
        <taxon>Neoptera</taxon>
        <taxon>Polyneoptera</taxon>
        <taxon>Dictyoptera</taxon>
        <taxon>Blattodea</taxon>
        <taxon>Blaberoidea</taxon>
        <taxon>Blaberidae</taxon>
        <taxon>Diplopterinae</taxon>
        <taxon>Diploptera</taxon>
    </lineage>
</organism>
<evidence type="ECO:0000256" key="1">
    <source>
        <dbReference type="SAM" id="Phobius"/>
    </source>
</evidence>
<dbReference type="EMBL" id="JASPKZ010000052">
    <property type="protein sequence ID" value="KAJ9600730.1"/>
    <property type="molecule type" value="Genomic_DNA"/>
</dbReference>
<keyword evidence="1" id="KW-0472">Membrane</keyword>
<name>A0AAD8ERQ1_DIPPU</name>
<dbReference type="Proteomes" id="UP001233999">
    <property type="component" value="Unassembled WGS sequence"/>
</dbReference>
<comment type="caution">
    <text evidence="2">The sequence shown here is derived from an EMBL/GenBank/DDBJ whole genome shotgun (WGS) entry which is preliminary data.</text>
</comment>
<gene>
    <name evidence="2" type="ORF">L9F63_026132</name>
</gene>
<reference evidence="2" key="2">
    <citation type="submission" date="2023-05" db="EMBL/GenBank/DDBJ databases">
        <authorList>
            <person name="Fouks B."/>
        </authorList>
    </citation>
    <scope>NUCLEOTIDE SEQUENCE</scope>
    <source>
        <strain evidence="2">Stay&amp;Tobe</strain>
        <tissue evidence="2">Testes</tissue>
    </source>
</reference>
<evidence type="ECO:0000313" key="3">
    <source>
        <dbReference type="Proteomes" id="UP001233999"/>
    </source>
</evidence>
<accession>A0AAD8ERQ1</accession>
<keyword evidence="3" id="KW-1185">Reference proteome</keyword>
<keyword evidence="1" id="KW-0812">Transmembrane</keyword>
<proteinExistence type="predicted"/>
<reference evidence="2" key="1">
    <citation type="journal article" date="2023" name="IScience">
        <title>Live-bearing cockroach genome reveals convergent evolutionary mechanisms linked to viviparity in insects and beyond.</title>
        <authorList>
            <person name="Fouks B."/>
            <person name="Harrison M.C."/>
            <person name="Mikhailova A.A."/>
            <person name="Marchal E."/>
            <person name="English S."/>
            <person name="Carruthers M."/>
            <person name="Jennings E.C."/>
            <person name="Chiamaka E.L."/>
            <person name="Frigard R.A."/>
            <person name="Pippel M."/>
            <person name="Attardo G.M."/>
            <person name="Benoit J.B."/>
            <person name="Bornberg-Bauer E."/>
            <person name="Tobe S.S."/>
        </authorList>
    </citation>
    <scope>NUCLEOTIDE SEQUENCE</scope>
    <source>
        <strain evidence="2">Stay&amp;Tobe</strain>
    </source>
</reference>
<sequence length="108" mass="12587">TTSASNSEMHSSFAEIQSDSHFLENSIYQNTAQLIISYLKMKKMVLLNMVTPLKFRLLKVKKMILNVVTLLKFRLIIISYLKMKKMVLNVIMVLLKIDNRFSESEEND</sequence>
<keyword evidence="1" id="KW-1133">Transmembrane helix</keyword>
<evidence type="ECO:0000313" key="2">
    <source>
        <dbReference type="EMBL" id="KAJ9600730.1"/>
    </source>
</evidence>
<feature type="transmembrane region" description="Helical" evidence="1">
    <location>
        <begin position="63"/>
        <end position="81"/>
    </location>
</feature>
<protein>
    <submittedName>
        <fullName evidence="2">Uncharacterized protein</fullName>
    </submittedName>
</protein>